<dbReference type="InterPro" id="IPR050678">
    <property type="entry name" value="DNA_Partitioning_ATPase"/>
</dbReference>
<dbReference type="InterPro" id="IPR025669">
    <property type="entry name" value="AAA_dom"/>
</dbReference>
<organism evidence="2 3">
    <name type="scientific">Paraburkholderia fungorum</name>
    <dbReference type="NCBI Taxonomy" id="134537"/>
    <lineage>
        <taxon>Bacteria</taxon>
        <taxon>Pseudomonadati</taxon>
        <taxon>Pseudomonadota</taxon>
        <taxon>Betaproteobacteria</taxon>
        <taxon>Burkholderiales</taxon>
        <taxon>Burkholderiaceae</taxon>
        <taxon>Paraburkholderia</taxon>
    </lineage>
</organism>
<dbReference type="AlphaFoldDB" id="A0AAP5QGT7"/>
<evidence type="ECO:0000259" key="1">
    <source>
        <dbReference type="Pfam" id="PF13614"/>
    </source>
</evidence>
<sequence length="394" mass="43587">MQIDLKKRLRPANGETLKLLAVQSANVLEKVRNSALQPEDTKQPPIFSSTKLMQLCGIERSRYQYLLQQKRLPQGTSRGNGRTREFSLAETKAWISFCRESAGKPASAQGVVISTTNFKGGATKTTTTISLAQGLNLLYGLKVLVIDLDTQGSLTQLFGIIPDAHVEREQTAEALFEGEQSDLRYAVQHTYWPDLDLVAAGPALYNAEFFLPSKAKENPEFAFWDVLRSGLVPLRAEYDVILIDTPPSLSYTTINALMAADGIVVPIVPDPLDFASSAQFWNLFDDIVNALSSYGLEKDYQFLNIVLSKVENSSSTVPVRGWLSESYGNYVIPVEIPKTSVLGNANAELKSVYDVSDYAGSAQTYARAREAYDQLVEYVHGEIEEIWAEHNSGE</sequence>
<gene>
    <name evidence="2" type="ORF">ParKJ_42155</name>
</gene>
<dbReference type="Pfam" id="PF13614">
    <property type="entry name" value="AAA_31"/>
    <property type="match status" value="1"/>
</dbReference>
<feature type="domain" description="AAA" evidence="1">
    <location>
        <begin position="112"/>
        <end position="289"/>
    </location>
</feature>
<dbReference type="Proteomes" id="UP001246473">
    <property type="component" value="Unassembled WGS sequence"/>
</dbReference>
<proteinExistence type="predicted"/>
<dbReference type="CDD" id="cd02042">
    <property type="entry name" value="ParAB_family"/>
    <property type="match status" value="1"/>
</dbReference>
<evidence type="ECO:0000313" key="2">
    <source>
        <dbReference type="EMBL" id="MDT8843991.1"/>
    </source>
</evidence>
<dbReference type="PANTHER" id="PTHR13696">
    <property type="entry name" value="P-LOOP CONTAINING NUCLEOSIDE TRIPHOSPHATE HYDROLASE"/>
    <property type="match status" value="1"/>
</dbReference>
<accession>A0AAP5QGT7</accession>
<reference evidence="2" key="1">
    <citation type="submission" date="2022-08" db="EMBL/GenBank/DDBJ databases">
        <authorList>
            <person name="Kim S.-J."/>
        </authorList>
    </citation>
    <scope>NUCLEOTIDE SEQUENCE</scope>
    <source>
        <strain evidence="2">KJ</strain>
    </source>
</reference>
<dbReference type="RefSeq" id="WP_216752561.1">
    <property type="nucleotide sequence ID" value="NZ_JAHNIZ010000054.1"/>
</dbReference>
<evidence type="ECO:0000313" key="3">
    <source>
        <dbReference type="Proteomes" id="UP001246473"/>
    </source>
</evidence>
<dbReference type="PANTHER" id="PTHR13696:SF52">
    <property type="entry name" value="PARA FAMILY PROTEIN CT_582"/>
    <property type="match status" value="1"/>
</dbReference>
<comment type="caution">
    <text evidence="2">The sequence shown here is derived from an EMBL/GenBank/DDBJ whole genome shotgun (WGS) entry which is preliminary data.</text>
</comment>
<dbReference type="EMBL" id="JANSLM010000037">
    <property type="protein sequence ID" value="MDT8843991.1"/>
    <property type="molecule type" value="Genomic_DNA"/>
</dbReference>
<protein>
    <submittedName>
        <fullName evidence="2">AAA family ATPase</fullName>
    </submittedName>
</protein>
<name>A0AAP5QGT7_9BURK</name>